<dbReference type="AlphaFoldDB" id="A0A4U5LYN9"/>
<organism evidence="2 3">
    <name type="scientific">Steinernema carpocapsae</name>
    <name type="common">Entomopathogenic nematode</name>
    <dbReference type="NCBI Taxonomy" id="34508"/>
    <lineage>
        <taxon>Eukaryota</taxon>
        <taxon>Metazoa</taxon>
        <taxon>Ecdysozoa</taxon>
        <taxon>Nematoda</taxon>
        <taxon>Chromadorea</taxon>
        <taxon>Rhabditida</taxon>
        <taxon>Tylenchina</taxon>
        <taxon>Panagrolaimomorpha</taxon>
        <taxon>Strongyloidoidea</taxon>
        <taxon>Steinernematidae</taxon>
        <taxon>Steinernema</taxon>
    </lineage>
</organism>
<proteinExistence type="predicted"/>
<dbReference type="InterPro" id="IPR019425">
    <property type="entry name" value="7TM_GPCR_serpentine_rcpt_Srt"/>
</dbReference>
<reference evidence="2 3" key="1">
    <citation type="journal article" date="2015" name="Genome Biol.">
        <title>Comparative genomics of Steinernema reveals deeply conserved gene regulatory networks.</title>
        <authorList>
            <person name="Dillman A.R."/>
            <person name="Macchietto M."/>
            <person name="Porter C.F."/>
            <person name="Rogers A."/>
            <person name="Williams B."/>
            <person name="Antoshechkin I."/>
            <person name="Lee M.M."/>
            <person name="Goodwin Z."/>
            <person name="Lu X."/>
            <person name="Lewis E.E."/>
            <person name="Goodrich-Blair H."/>
            <person name="Stock S.P."/>
            <person name="Adams B.J."/>
            <person name="Sternberg P.W."/>
            <person name="Mortazavi A."/>
        </authorList>
    </citation>
    <scope>NUCLEOTIDE SEQUENCE [LARGE SCALE GENOMIC DNA]</scope>
    <source>
        <strain evidence="2 3">ALL</strain>
    </source>
</reference>
<feature type="transmembrane region" description="Helical" evidence="1">
    <location>
        <begin position="38"/>
        <end position="58"/>
    </location>
</feature>
<protein>
    <submittedName>
        <fullName evidence="2">Uncharacterized protein</fullName>
    </submittedName>
</protein>
<keyword evidence="3" id="KW-1185">Reference proteome</keyword>
<dbReference type="OrthoDB" id="5857248at2759"/>
<reference evidence="2 3" key="2">
    <citation type="journal article" date="2019" name="G3 (Bethesda)">
        <title>Hybrid Assembly of the Genome of the Entomopathogenic Nematode Steinernema carpocapsae Identifies the X-Chromosome.</title>
        <authorList>
            <person name="Serra L."/>
            <person name="Macchietto M."/>
            <person name="Macias-Munoz A."/>
            <person name="McGill C.J."/>
            <person name="Rodriguez I.M."/>
            <person name="Rodriguez B."/>
            <person name="Murad R."/>
            <person name="Mortazavi A."/>
        </authorList>
    </citation>
    <scope>NUCLEOTIDE SEQUENCE [LARGE SCALE GENOMIC DNA]</scope>
    <source>
        <strain evidence="2 3">ALL</strain>
    </source>
</reference>
<keyword evidence="1" id="KW-0472">Membrane</keyword>
<keyword evidence="1" id="KW-0812">Transmembrane</keyword>
<evidence type="ECO:0000313" key="3">
    <source>
        <dbReference type="Proteomes" id="UP000298663"/>
    </source>
</evidence>
<gene>
    <name evidence="2" type="ORF">L596_028523</name>
</gene>
<feature type="transmembrane region" description="Helical" evidence="1">
    <location>
        <begin position="6"/>
        <end position="26"/>
    </location>
</feature>
<name>A0A4U5LYN9_STECR</name>
<evidence type="ECO:0000256" key="1">
    <source>
        <dbReference type="SAM" id="Phobius"/>
    </source>
</evidence>
<dbReference type="Gene3D" id="1.20.1070.10">
    <property type="entry name" value="Rhodopsin 7-helix transmembrane proteins"/>
    <property type="match status" value="1"/>
</dbReference>
<comment type="caution">
    <text evidence="2">The sequence shown here is derived from an EMBL/GenBank/DDBJ whole genome shotgun (WGS) entry which is preliminary data.</text>
</comment>
<keyword evidence="1" id="KW-1133">Transmembrane helix</keyword>
<dbReference type="EMBL" id="AZBU02000011">
    <property type="protein sequence ID" value="TKR61414.1"/>
    <property type="molecule type" value="Genomic_DNA"/>
</dbReference>
<dbReference type="SUPFAM" id="SSF81321">
    <property type="entry name" value="Family A G protein-coupled receptor-like"/>
    <property type="match status" value="1"/>
</dbReference>
<sequence length="139" mass="15857">MELYSIVFLLGLSGISYVLIFVRLSARKHRNQQKSSELRILLQAILISVYTSSVVIGWHTYSLFLPDSKWTVFAMNLMWIVNCGISPTLYLVLNKTLQNSFFNYVCLRSPVFPNDSKVLVLKSATNASDLVRKFTTSVR</sequence>
<dbReference type="Pfam" id="PF10321">
    <property type="entry name" value="7TM_GPCR_Srt"/>
    <property type="match status" value="1"/>
</dbReference>
<dbReference type="Proteomes" id="UP000298663">
    <property type="component" value="Unassembled WGS sequence"/>
</dbReference>
<accession>A0A4U5LYN9</accession>
<evidence type="ECO:0000313" key="2">
    <source>
        <dbReference type="EMBL" id="TKR61414.1"/>
    </source>
</evidence>
<feature type="transmembrane region" description="Helical" evidence="1">
    <location>
        <begin position="70"/>
        <end position="93"/>
    </location>
</feature>